<dbReference type="GO" id="GO:0005737">
    <property type="term" value="C:cytoplasm"/>
    <property type="evidence" value="ECO:0007669"/>
    <property type="project" value="UniProtKB-SubCell"/>
</dbReference>
<evidence type="ECO:0000259" key="6">
    <source>
        <dbReference type="Pfam" id="PF08938"/>
    </source>
</evidence>
<keyword evidence="8" id="KW-1185">Reference proteome</keyword>
<comment type="subcellular location">
    <subcellularLocation>
        <location evidence="1">Cytoplasm</location>
    </subcellularLocation>
</comment>
<evidence type="ECO:0000256" key="4">
    <source>
        <dbReference type="ARBA" id="ARBA00022917"/>
    </source>
</evidence>
<evidence type="ECO:0000256" key="1">
    <source>
        <dbReference type="ARBA" id="ARBA00004496"/>
    </source>
</evidence>
<dbReference type="OrthoDB" id="342024at2759"/>
<dbReference type="Proteomes" id="UP000799778">
    <property type="component" value="Unassembled WGS sequence"/>
</dbReference>
<feature type="compositionally biased region" description="Acidic residues" evidence="5">
    <location>
        <begin position="15"/>
        <end position="41"/>
    </location>
</feature>
<dbReference type="EMBL" id="ML978078">
    <property type="protein sequence ID" value="KAF2009556.1"/>
    <property type="molecule type" value="Genomic_DNA"/>
</dbReference>
<proteinExistence type="predicted"/>
<dbReference type="RefSeq" id="XP_033377895.1">
    <property type="nucleotide sequence ID" value="XM_033534629.1"/>
</dbReference>
<evidence type="ECO:0000313" key="7">
    <source>
        <dbReference type="EMBL" id="KAF2009556.1"/>
    </source>
</evidence>
<dbReference type="GO" id="GO:0006412">
    <property type="term" value="P:translation"/>
    <property type="evidence" value="ECO:0007669"/>
    <property type="project" value="UniProtKB-KW"/>
</dbReference>
<keyword evidence="3" id="KW-0378">Hydrolase</keyword>
<protein>
    <recommendedName>
        <fullName evidence="6">HBS1-like protein N-terminal domain-containing protein</fullName>
    </recommendedName>
</protein>
<gene>
    <name evidence="7" type="ORF">BU24DRAFT_78125</name>
</gene>
<dbReference type="GeneID" id="54292026"/>
<feature type="domain" description="HBS1-like protein N-terminal" evidence="6">
    <location>
        <begin position="18"/>
        <end position="93"/>
    </location>
</feature>
<dbReference type="Pfam" id="PF08938">
    <property type="entry name" value="HBS1_N"/>
    <property type="match status" value="1"/>
</dbReference>
<evidence type="ECO:0000256" key="3">
    <source>
        <dbReference type="ARBA" id="ARBA00022801"/>
    </source>
</evidence>
<dbReference type="AlphaFoldDB" id="A0A6A5X9J1"/>
<accession>A0A6A5X9J1</accession>
<keyword evidence="2" id="KW-0963">Cytoplasm</keyword>
<feature type="region of interest" description="Disordered" evidence="5">
    <location>
        <begin position="1"/>
        <end position="41"/>
    </location>
</feature>
<reference evidence="7" key="1">
    <citation type="journal article" date="2020" name="Stud. Mycol.">
        <title>101 Dothideomycetes genomes: a test case for predicting lifestyles and emergence of pathogens.</title>
        <authorList>
            <person name="Haridas S."/>
            <person name="Albert R."/>
            <person name="Binder M."/>
            <person name="Bloem J."/>
            <person name="Labutti K."/>
            <person name="Salamov A."/>
            <person name="Andreopoulos B."/>
            <person name="Baker S."/>
            <person name="Barry K."/>
            <person name="Bills G."/>
            <person name="Bluhm B."/>
            <person name="Cannon C."/>
            <person name="Castanera R."/>
            <person name="Culley D."/>
            <person name="Daum C."/>
            <person name="Ezra D."/>
            <person name="Gonzalez J."/>
            <person name="Henrissat B."/>
            <person name="Kuo A."/>
            <person name="Liang C."/>
            <person name="Lipzen A."/>
            <person name="Lutzoni F."/>
            <person name="Magnuson J."/>
            <person name="Mondo S."/>
            <person name="Nolan M."/>
            <person name="Ohm R."/>
            <person name="Pangilinan J."/>
            <person name="Park H.-J."/>
            <person name="Ramirez L."/>
            <person name="Alfaro M."/>
            <person name="Sun H."/>
            <person name="Tritt A."/>
            <person name="Yoshinaga Y."/>
            <person name="Zwiers L.-H."/>
            <person name="Turgeon B."/>
            <person name="Goodwin S."/>
            <person name="Spatafora J."/>
            <person name="Crous P."/>
            <person name="Grigoriev I."/>
        </authorList>
    </citation>
    <scope>NUCLEOTIDE SEQUENCE</scope>
    <source>
        <strain evidence="7">CBS 175.79</strain>
    </source>
</reference>
<organism evidence="7 8">
    <name type="scientific">Aaosphaeria arxii CBS 175.79</name>
    <dbReference type="NCBI Taxonomy" id="1450172"/>
    <lineage>
        <taxon>Eukaryota</taxon>
        <taxon>Fungi</taxon>
        <taxon>Dikarya</taxon>
        <taxon>Ascomycota</taxon>
        <taxon>Pezizomycotina</taxon>
        <taxon>Dothideomycetes</taxon>
        <taxon>Pleosporomycetidae</taxon>
        <taxon>Pleosporales</taxon>
        <taxon>Pleosporales incertae sedis</taxon>
        <taxon>Aaosphaeria</taxon>
    </lineage>
</organism>
<dbReference type="GO" id="GO:0016787">
    <property type="term" value="F:hydrolase activity"/>
    <property type="evidence" value="ECO:0007669"/>
    <property type="project" value="UniProtKB-KW"/>
</dbReference>
<feature type="compositionally biased region" description="Basic residues" evidence="5">
    <location>
        <begin position="1"/>
        <end position="10"/>
    </location>
</feature>
<sequence>MPPKSGHQRAKNVDYDDDDVYDDDDYYEEEDGGNLMSDEDREQMRLGTIKVREALDSSTNVTDAQIQEALWNYYYDVGKSVTYLKNKFAPKAAPQPKKQKPVSRFDQAASAAGAEVKTTPGKLFHFIYYITSHHAPHLSRSHSCARMSMSTIVRSNPSAG</sequence>
<dbReference type="InterPro" id="IPR015033">
    <property type="entry name" value="HBS1-like_N"/>
</dbReference>
<evidence type="ECO:0000313" key="8">
    <source>
        <dbReference type="Proteomes" id="UP000799778"/>
    </source>
</evidence>
<evidence type="ECO:0000256" key="5">
    <source>
        <dbReference type="SAM" id="MobiDB-lite"/>
    </source>
</evidence>
<keyword evidence="4" id="KW-0648">Protein biosynthesis</keyword>
<name>A0A6A5X9J1_9PLEO</name>
<evidence type="ECO:0000256" key="2">
    <source>
        <dbReference type="ARBA" id="ARBA00022490"/>
    </source>
</evidence>